<feature type="domain" description="Clp1 P-loop" evidence="9">
    <location>
        <begin position="369"/>
        <end position="519"/>
    </location>
</feature>
<dbReference type="STRING" id="650164.K5V881"/>
<dbReference type="Pfam" id="PF16575">
    <property type="entry name" value="CLP1_P"/>
    <property type="match status" value="1"/>
</dbReference>
<dbReference type="OrthoDB" id="2405412at2759"/>
<accession>K5V881</accession>
<gene>
    <name evidence="10" type="ORF">PHACADRAFT_113119</name>
</gene>
<feature type="compositionally biased region" description="Low complexity" evidence="8">
    <location>
        <begin position="102"/>
        <end position="115"/>
    </location>
</feature>
<dbReference type="PANTHER" id="PTHR12755:SF3">
    <property type="entry name" value="POLYNUCLEOTIDE 5'-HYDROXYL-KINASE NOL9"/>
    <property type="match status" value="1"/>
</dbReference>
<dbReference type="AlphaFoldDB" id="K5V881"/>
<feature type="compositionally biased region" description="Acidic residues" evidence="8">
    <location>
        <begin position="90"/>
        <end position="99"/>
    </location>
</feature>
<protein>
    <recommendedName>
        <fullName evidence="3">Polynucleotide 5'-hydroxyl-kinase GRC3</fullName>
    </recommendedName>
    <alternativeName>
        <fullName evidence="2">Polynucleotide 5'-hydroxyl-kinase grc3</fullName>
    </alternativeName>
</protein>
<dbReference type="PANTHER" id="PTHR12755">
    <property type="entry name" value="CLEAVAGE/POLYADENYLATION FACTOR IA SUBUNIT CLP1P"/>
    <property type="match status" value="1"/>
</dbReference>
<evidence type="ECO:0000256" key="7">
    <source>
        <dbReference type="ARBA" id="ARBA00022840"/>
    </source>
</evidence>
<feature type="compositionally biased region" description="Basic and acidic residues" evidence="8">
    <location>
        <begin position="68"/>
        <end position="89"/>
    </location>
</feature>
<feature type="compositionally biased region" description="Basic and acidic residues" evidence="8">
    <location>
        <begin position="36"/>
        <end position="48"/>
    </location>
</feature>
<evidence type="ECO:0000256" key="4">
    <source>
        <dbReference type="ARBA" id="ARBA00022679"/>
    </source>
</evidence>
<feature type="region of interest" description="Disordered" evidence="8">
    <location>
        <begin position="1"/>
        <end position="151"/>
    </location>
</feature>
<keyword evidence="6" id="KW-0418">Kinase</keyword>
<dbReference type="Proteomes" id="UP000008370">
    <property type="component" value="Unassembled WGS sequence"/>
</dbReference>
<keyword evidence="11" id="KW-1185">Reference proteome</keyword>
<evidence type="ECO:0000313" key="11">
    <source>
        <dbReference type="Proteomes" id="UP000008370"/>
    </source>
</evidence>
<feature type="compositionally biased region" description="Basic residues" evidence="8">
    <location>
        <begin position="58"/>
        <end position="67"/>
    </location>
</feature>
<dbReference type="RefSeq" id="XP_007391582.1">
    <property type="nucleotide sequence ID" value="XM_007391520.1"/>
</dbReference>
<dbReference type="InterPro" id="IPR027417">
    <property type="entry name" value="P-loop_NTPase"/>
</dbReference>
<evidence type="ECO:0000313" key="10">
    <source>
        <dbReference type="EMBL" id="EKM59001.1"/>
    </source>
</evidence>
<dbReference type="Gene3D" id="3.40.50.300">
    <property type="entry name" value="P-loop containing nucleotide triphosphate hydrolases"/>
    <property type="match status" value="1"/>
</dbReference>
<evidence type="ECO:0000256" key="6">
    <source>
        <dbReference type="ARBA" id="ARBA00022777"/>
    </source>
</evidence>
<comment type="similarity">
    <text evidence="1">Belongs to the Clp1 family. NOL9/GRC3 subfamily.</text>
</comment>
<evidence type="ECO:0000259" key="9">
    <source>
        <dbReference type="Pfam" id="PF16575"/>
    </source>
</evidence>
<dbReference type="GO" id="GO:0005634">
    <property type="term" value="C:nucleus"/>
    <property type="evidence" value="ECO:0007669"/>
    <property type="project" value="TreeGrafter"/>
</dbReference>
<evidence type="ECO:0000256" key="8">
    <source>
        <dbReference type="SAM" id="MobiDB-lite"/>
    </source>
</evidence>
<dbReference type="GO" id="GO:0000448">
    <property type="term" value="P:cleavage in ITS2 between 5.8S rRNA and LSU-rRNA of tricistronic rRNA transcript (SSU-rRNA, 5.8S rRNA, LSU-rRNA)"/>
    <property type="evidence" value="ECO:0007669"/>
    <property type="project" value="TreeGrafter"/>
</dbReference>
<evidence type="ECO:0000256" key="2">
    <source>
        <dbReference type="ARBA" id="ARBA00018706"/>
    </source>
</evidence>
<dbReference type="HOGENOM" id="CLU_010345_0_0_1"/>
<name>K5V881_PHACS</name>
<dbReference type="FunCoup" id="K5V881">
    <property type="interactions" value="253"/>
</dbReference>
<sequence length="784" mass="85049">MLSAVAARKARLQAQTSAHAAPSPPQPRKSYSPSPEPEKSSGDTEPPSKRKPFAPAPKRSRKKRKVTKPAEKKQPSRYFAERDSFKEQEDVIEVDDEHDPSESSSTSGSGESSGELFSLPVGPTAAAQAKRRHTWSPGAPPAESSEDEAKDVTFEPVVRAAEEPPQLLSTFQPVPDRNFFHLSPDELSSLAISPSASGKLLVLQLTERLTLLGTYSIIVLQGVIRLNGIELTPSLFAHPVFAPQSSPLPVIECTSSKNSSRTTVFQLPSRFIASASRATAVVVLQELRTGVEGLGRVCRTFEGAFEPSRWQRKQTEVDLGLEGVYYVTYRNQDVQPFVMLSSWTCALEAALVEAEEGKTFVRKIFLVQGAKKTGKSTFARTLANKLLSRYKYVAFLECDLGQSEFTAGGMVALSILGNPVFGPPFTHPSIPHRAHYLGSTTPRNLPSQYLEAIGALMQTYNVDIQYSGLLETQGDGDSRIADIIPLVVNMMGWTKGLGADLSRKVLETVEPSIVFSFEAPLQDSAWPASRNVDYVDVLTPFEIGLDGIATRYSLEVIPSSAMSQRYSPADHRTLSLLSYFHAVFPIPSSGGSHLQSTYATEWNTTLPLCAQAPYELVANAALDAIILSGPGSEDIIPYEIHRVLNGAVVGLVSCEPGALDLDVSSQNNASMTRGIPYTQGAAPPPPAASTCHGLALVRSVSSSAPAKLHVLTPLPPAFLASAHPRVLLKGEMELPVWGMVDFRAEDAIAGVDHAKVPFLRWGKTEGTGAERRRVRRNLMRRGQQ</sequence>
<dbReference type="GO" id="GO:0005524">
    <property type="term" value="F:ATP binding"/>
    <property type="evidence" value="ECO:0007669"/>
    <property type="project" value="UniProtKB-KW"/>
</dbReference>
<dbReference type="GeneID" id="18907678"/>
<dbReference type="InParanoid" id="K5V881"/>
<evidence type="ECO:0000256" key="1">
    <source>
        <dbReference type="ARBA" id="ARBA00011003"/>
    </source>
</evidence>
<dbReference type="GO" id="GO:0051731">
    <property type="term" value="F:polynucleotide 5'-hydroxyl-kinase activity"/>
    <property type="evidence" value="ECO:0007669"/>
    <property type="project" value="InterPro"/>
</dbReference>
<keyword evidence="4" id="KW-0808">Transferase</keyword>
<proteinExistence type="inferred from homology"/>
<evidence type="ECO:0000256" key="5">
    <source>
        <dbReference type="ARBA" id="ARBA00022741"/>
    </source>
</evidence>
<dbReference type="InterPro" id="IPR045116">
    <property type="entry name" value="Clp1/Grc3"/>
</dbReference>
<reference evidence="10 11" key="1">
    <citation type="journal article" date="2012" name="BMC Genomics">
        <title>Comparative genomics of the white-rot fungi, Phanerochaete carnosa and P. chrysosporium, to elucidate the genetic basis of the distinct wood types they colonize.</title>
        <authorList>
            <person name="Suzuki H."/>
            <person name="MacDonald J."/>
            <person name="Syed K."/>
            <person name="Salamov A."/>
            <person name="Hori C."/>
            <person name="Aerts A."/>
            <person name="Henrissat B."/>
            <person name="Wiebenga A."/>
            <person name="vanKuyk P.A."/>
            <person name="Barry K."/>
            <person name="Lindquist E."/>
            <person name="LaButti K."/>
            <person name="Lapidus A."/>
            <person name="Lucas S."/>
            <person name="Coutinho P."/>
            <person name="Gong Y."/>
            <person name="Samejima M."/>
            <person name="Mahadevan R."/>
            <person name="Abou-Zaid M."/>
            <person name="de Vries R.P."/>
            <person name="Igarashi K."/>
            <person name="Yadav J.S."/>
            <person name="Grigoriev I.V."/>
            <person name="Master E.R."/>
        </authorList>
    </citation>
    <scope>NUCLEOTIDE SEQUENCE [LARGE SCALE GENOMIC DNA]</scope>
    <source>
        <strain evidence="10 11">HHB-10118-sp</strain>
    </source>
</reference>
<organism evidence="10 11">
    <name type="scientific">Phanerochaete carnosa (strain HHB-10118-sp)</name>
    <name type="common">White-rot fungus</name>
    <name type="synonym">Peniophora carnosa</name>
    <dbReference type="NCBI Taxonomy" id="650164"/>
    <lineage>
        <taxon>Eukaryota</taxon>
        <taxon>Fungi</taxon>
        <taxon>Dikarya</taxon>
        <taxon>Basidiomycota</taxon>
        <taxon>Agaricomycotina</taxon>
        <taxon>Agaricomycetes</taxon>
        <taxon>Polyporales</taxon>
        <taxon>Phanerochaetaceae</taxon>
        <taxon>Phanerochaete</taxon>
    </lineage>
</organism>
<keyword evidence="7" id="KW-0067">ATP-binding</keyword>
<dbReference type="InterPro" id="IPR032319">
    <property type="entry name" value="CLP1_P"/>
</dbReference>
<dbReference type="KEGG" id="pco:PHACADRAFT_113119"/>
<evidence type="ECO:0000256" key="3">
    <source>
        <dbReference type="ARBA" id="ARBA00019824"/>
    </source>
</evidence>
<keyword evidence="5" id="KW-0547">Nucleotide-binding</keyword>
<dbReference type="EMBL" id="JH930469">
    <property type="protein sequence ID" value="EKM59001.1"/>
    <property type="molecule type" value="Genomic_DNA"/>
</dbReference>